<sequence>MAASVAMAARDVERAYGGKARGNNASALGACFYEEEGAWTPWMVPLFVGANVAVFIASMYVNNCPSYDPPYGCVARFLGRFSFQSLRQNPMLGPSSETLEKMGALEWGKVVHGHEGWRLLACIWLHGGVFHLLANMLSLVVIGIHLEQQFGFVRIGIIYLLSGFGGSVLSLLFIKNGISVGASGALFGLMGAILSELIINWTIYSNKVAALLTLLVIIVLNLAVGILPHVDNFAHIGGFFTGFLLGFVLLMRPQFNWMEHHVLPPESQAKSEYRVYQYVLLVVALFFITSGWVGDAASGRGWEQALQMVPIFEMCANLQVEMQLLMRDFDKHIEHIQTEKKRRYCYHCNTFAPV</sequence>
<keyword evidence="8 10" id="KW-1133">Transmembrane helix</keyword>
<keyword evidence="7 10" id="KW-0720">Serine protease</keyword>
<keyword evidence="9 10" id="KW-0472">Membrane</keyword>
<evidence type="ECO:0000256" key="7">
    <source>
        <dbReference type="ARBA" id="ARBA00022825"/>
    </source>
</evidence>
<comment type="catalytic activity">
    <reaction evidence="1 10">
        <text>Cleaves type-1 transmembrane domains using a catalytic dyad composed of serine and histidine that are contributed by different transmembrane domains.</text>
        <dbReference type="EC" id="3.4.21.105"/>
    </reaction>
</comment>
<dbReference type="GO" id="GO:0016020">
    <property type="term" value="C:membrane"/>
    <property type="evidence" value="ECO:0007669"/>
    <property type="project" value="UniProtKB-SubCell"/>
</dbReference>
<dbReference type="InterPro" id="IPR035952">
    <property type="entry name" value="Rhomboid-like_sf"/>
</dbReference>
<dbReference type="GO" id="GO:0006508">
    <property type="term" value="P:proteolysis"/>
    <property type="evidence" value="ECO:0007669"/>
    <property type="project" value="UniProtKB-KW"/>
</dbReference>
<feature type="transmembrane region" description="Helical" evidence="10">
    <location>
        <begin position="152"/>
        <end position="174"/>
    </location>
</feature>
<protein>
    <recommendedName>
        <fullName evidence="10">RHOMBOID-like protein</fullName>
        <ecNumber evidence="10">3.4.21.105</ecNumber>
    </recommendedName>
</protein>
<dbReference type="GO" id="GO:0004252">
    <property type="term" value="F:serine-type endopeptidase activity"/>
    <property type="evidence" value="ECO:0007669"/>
    <property type="project" value="InterPro"/>
</dbReference>
<dbReference type="InterPro" id="IPR002610">
    <property type="entry name" value="Peptidase_S54_rhomboid-like"/>
</dbReference>
<dbReference type="PANTHER" id="PTHR22936">
    <property type="entry name" value="RHOMBOID-RELATED"/>
    <property type="match status" value="1"/>
</dbReference>
<feature type="domain" description="Peptidase S54 rhomboid" evidence="11">
    <location>
        <begin position="115"/>
        <end position="251"/>
    </location>
</feature>
<comment type="function">
    <text evidence="10">Serine protease involved in intramembrane proteolysis.</text>
</comment>
<evidence type="ECO:0000259" key="11">
    <source>
        <dbReference type="Pfam" id="PF01694"/>
    </source>
</evidence>
<name>A0A9D5BWQ4_9LILI</name>
<comment type="caution">
    <text evidence="12">The sequence shown here is derived from an EMBL/GenBank/DDBJ whole genome shotgun (WGS) entry which is preliminary data.</text>
</comment>
<feature type="transmembrane region" description="Helical" evidence="10">
    <location>
        <begin position="234"/>
        <end position="255"/>
    </location>
</feature>
<evidence type="ECO:0000313" key="13">
    <source>
        <dbReference type="Proteomes" id="UP001085076"/>
    </source>
</evidence>
<keyword evidence="6 10" id="KW-0378">Hydrolase</keyword>
<dbReference type="AlphaFoldDB" id="A0A9D5BWQ4"/>
<dbReference type="GO" id="GO:0012505">
    <property type="term" value="C:endomembrane system"/>
    <property type="evidence" value="ECO:0007669"/>
    <property type="project" value="UniProtKB-ARBA"/>
</dbReference>
<feature type="transmembrane region" description="Helical" evidence="10">
    <location>
        <begin position="275"/>
        <end position="294"/>
    </location>
</feature>
<accession>A0A9D5BWQ4</accession>
<gene>
    <name evidence="12" type="ORF">J5N97_029918</name>
</gene>
<dbReference type="EC" id="3.4.21.105" evidence="10"/>
<evidence type="ECO:0000256" key="1">
    <source>
        <dbReference type="ARBA" id="ARBA00000156"/>
    </source>
</evidence>
<keyword evidence="5 10" id="KW-0812">Transmembrane</keyword>
<keyword evidence="4 10" id="KW-0645">Protease</keyword>
<reference evidence="12" key="1">
    <citation type="submission" date="2021-03" db="EMBL/GenBank/DDBJ databases">
        <authorList>
            <person name="Li Z."/>
            <person name="Yang C."/>
        </authorList>
    </citation>
    <scope>NUCLEOTIDE SEQUENCE</scope>
    <source>
        <strain evidence="12">Dzin_1.0</strain>
        <tissue evidence="12">Leaf</tissue>
    </source>
</reference>
<evidence type="ECO:0000313" key="12">
    <source>
        <dbReference type="EMBL" id="KAJ0962090.1"/>
    </source>
</evidence>
<evidence type="ECO:0000256" key="2">
    <source>
        <dbReference type="ARBA" id="ARBA00004141"/>
    </source>
</evidence>
<comment type="subcellular location">
    <subcellularLocation>
        <location evidence="2 10">Membrane</location>
        <topology evidence="2 10">Multi-pass membrane protein</topology>
    </subcellularLocation>
</comment>
<dbReference type="PANTHER" id="PTHR22936:SF69">
    <property type="entry name" value="RHOMBOID-LIKE PROTEIN"/>
    <property type="match status" value="1"/>
</dbReference>
<dbReference type="SUPFAM" id="SSF144091">
    <property type="entry name" value="Rhomboid-like"/>
    <property type="match status" value="1"/>
</dbReference>
<feature type="transmembrane region" description="Helical" evidence="10">
    <location>
        <begin position="209"/>
        <end position="227"/>
    </location>
</feature>
<evidence type="ECO:0000256" key="4">
    <source>
        <dbReference type="ARBA" id="ARBA00022670"/>
    </source>
</evidence>
<dbReference type="Proteomes" id="UP001085076">
    <property type="component" value="Miscellaneous, Linkage group lg10"/>
</dbReference>
<reference evidence="12" key="2">
    <citation type="journal article" date="2022" name="Hortic Res">
        <title>The genome of Dioscorea zingiberensis sheds light on the biosynthesis, origin and evolution of the medicinally important diosgenin saponins.</title>
        <authorList>
            <person name="Li Y."/>
            <person name="Tan C."/>
            <person name="Li Z."/>
            <person name="Guo J."/>
            <person name="Li S."/>
            <person name="Chen X."/>
            <person name="Wang C."/>
            <person name="Dai X."/>
            <person name="Yang H."/>
            <person name="Song W."/>
            <person name="Hou L."/>
            <person name="Xu J."/>
            <person name="Tong Z."/>
            <person name="Xu A."/>
            <person name="Yuan X."/>
            <person name="Wang W."/>
            <person name="Yang Q."/>
            <person name="Chen L."/>
            <person name="Sun Z."/>
            <person name="Wang K."/>
            <person name="Pan B."/>
            <person name="Chen J."/>
            <person name="Bao Y."/>
            <person name="Liu F."/>
            <person name="Qi X."/>
            <person name="Gang D.R."/>
            <person name="Wen J."/>
            <person name="Li J."/>
        </authorList>
    </citation>
    <scope>NUCLEOTIDE SEQUENCE</scope>
    <source>
        <strain evidence="12">Dzin_1.0</strain>
    </source>
</reference>
<evidence type="ECO:0000256" key="3">
    <source>
        <dbReference type="ARBA" id="ARBA00009045"/>
    </source>
</evidence>
<dbReference type="OrthoDB" id="418595at2759"/>
<dbReference type="InterPro" id="IPR022764">
    <property type="entry name" value="Peptidase_S54_rhomboid_dom"/>
</dbReference>
<dbReference type="EMBL" id="JAGGNH010000010">
    <property type="protein sequence ID" value="KAJ0962090.1"/>
    <property type="molecule type" value="Genomic_DNA"/>
</dbReference>
<evidence type="ECO:0000256" key="6">
    <source>
        <dbReference type="ARBA" id="ARBA00022801"/>
    </source>
</evidence>
<evidence type="ECO:0000256" key="10">
    <source>
        <dbReference type="RuleBase" id="RU362115"/>
    </source>
</evidence>
<comment type="similarity">
    <text evidence="3 10">Belongs to the peptidase S54 family.</text>
</comment>
<dbReference type="GO" id="GO:0005737">
    <property type="term" value="C:cytoplasm"/>
    <property type="evidence" value="ECO:0007669"/>
    <property type="project" value="UniProtKB-ARBA"/>
</dbReference>
<evidence type="ECO:0000256" key="9">
    <source>
        <dbReference type="ARBA" id="ARBA00023136"/>
    </source>
</evidence>
<dbReference type="Pfam" id="PF01694">
    <property type="entry name" value="Rhomboid"/>
    <property type="match status" value="1"/>
</dbReference>
<keyword evidence="13" id="KW-1185">Reference proteome</keyword>
<feature type="transmembrane region" description="Helical" evidence="10">
    <location>
        <begin position="186"/>
        <end position="203"/>
    </location>
</feature>
<organism evidence="12 13">
    <name type="scientific">Dioscorea zingiberensis</name>
    <dbReference type="NCBI Taxonomy" id="325984"/>
    <lineage>
        <taxon>Eukaryota</taxon>
        <taxon>Viridiplantae</taxon>
        <taxon>Streptophyta</taxon>
        <taxon>Embryophyta</taxon>
        <taxon>Tracheophyta</taxon>
        <taxon>Spermatophyta</taxon>
        <taxon>Magnoliopsida</taxon>
        <taxon>Liliopsida</taxon>
        <taxon>Dioscoreales</taxon>
        <taxon>Dioscoreaceae</taxon>
        <taxon>Dioscorea</taxon>
    </lineage>
</organism>
<evidence type="ECO:0000256" key="8">
    <source>
        <dbReference type="ARBA" id="ARBA00022989"/>
    </source>
</evidence>
<dbReference type="Gene3D" id="1.20.1540.10">
    <property type="entry name" value="Rhomboid-like"/>
    <property type="match status" value="1"/>
</dbReference>
<feature type="transmembrane region" description="Helical" evidence="10">
    <location>
        <begin position="119"/>
        <end position="146"/>
    </location>
</feature>
<feature type="transmembrane region" description="Helical" evidence="10">
    <location>
        <begin position="42"/>
        <end position="61"/>
    </location>
</feature>
<proteinExistence type="inferred from homology"/>
<evidence type="ECO:0000256" key="5">
    <source>
        <dbReference type="ARBA" id="ARBA00022692"/>
    </source>
</evidence>
<dbReference type="FunFam" id="1.20.1540.10:FF:000019">
    <property type="entry name" value="RHOMBOID-like protein"/>
    <property type="match status" value="1"/>
</dbReference>